<protein>
    <recommendedName>
        <fullName evidence="4">WD40 repeat-like protein</fullName>
    </recommendedName>
</protein>
<evidence type="ECO:0000313" key="3">
    <source>
        <dbReference type="Proteomes" id="UP000076738"/>
    </source>
</evidence>
<proteinExistence type="predicted"/>
<dbReference type="STRING" id="1330018.A0A167Q7M8"/>
<sequence length="643" mass="69919">MADNPQLITDRLDALTRRFNAVKRVWLEEDDEPTSEPSAEEPVEEQDDGPEALEVEDAGDDDPSAWEDEEDNPGAEEEEEEPEDDFDGTKEEVSVCLRELCSLAREAYAPDNSPGSTLIKRMADLEDSMVKFAFTTEVGEALFDYIPAYCGNVGEDKSVGIGIDMGAFEELLKLTIGRSTIKTDMTDEVIGDRGRPYDPASVPSTHSSPLARFRPNNPPIQDGCPERERVLREARTEISSFPVGPSSRLASSASVIAVVHNDAKGRNASLTAALTTRPLSDERAACTIQTGLEGAASEVLVDEYEHRIAVADRSRIKTFKWVDAPDTTAGSNMSLLPLNTLDTSEVSGPIGSMANGSIILRPGKKTVAVWNMDKIATHGPNGTKIVGKKLNLEELEDIDETAAVEPSSGSKPNRMIRLEADIARARIKTWANAPLALSRTSFICGFQDEFRCMQVDMETGKIGGRYIGHGAAITSIGSYADDPHSFLTTARDGVVRLYDVRQPTPSFAAYTTDETVLGAALASCDGQPLLFVGGTKTELVTCWDVRSRKPLYELSTGNNQVTGLAWNSSAQCLYAATSCPHVDAQGNPIETRKLRNVQNAGARKWPKKAFHNEKFFGAPYDASGHRLYRYAFKPSAAASIIPT</sequence>
<dbReference type="Gene3D" id="2.130.10.10">
    <property type="entry name" value="YVTN repeat-like/Quinoprotein amine dehydrogenase"/>
    <property type="match status" value="1"/>
</dbReference>
<evidence type="ECO:0008006" key="4">
    <source>
        <dbReference type="Google" id="ProtNLM"/>
    </source>
</evidence>
<accession>A0A167Q7M8</accession>
<evidence type="ECO:0000313" key="2">
    <source>
        <dbReference type="EMBL" id="KZO99499.1"/>
    </source>
</evidence>
<dbReference type="AlphaFoldDB" id="A0A167Q7M8"/>
<dbReference type="EMBL" id="KV417272">
    <property type="protein sequence ID" value="KZO99499.1"/>
    <property type="molecule type" value="Genomic_DNA"/>
</dbReference>
<evidence type="ECO:0000256" key="1">
    <source>
        <dbReference type="SAM" id="MobiDB-lite"/>
    </source>
</evidence>
<name>A0A167Q7M8_CALVF</name>
<dbReference type="InterPro" id="IPR015943">
    <property type="entry name" value="WD40/YVTN_repeat-like_dom_sf"/>
</dbReference>
<keyword evidence="3" id="KW-1185">Reference proteome</keyword>
<feature type="region of interest" description="Disordered" evidence="1">
    <location>
        <begin position="189"/>
        <end position="224"/>
    </location>
</feature>
<feature type="compositionally biased region" description="Acidic residues" evidence="1">
    <location>
        <begin position="28"/>
        <end position="86"/>
    </location>
</feature>
<organism evidence="2 3">
    <name type="scientific">Calocera viscosa (strain TUFC12733)</name>
    <dbReference type="NCBI Taxonomy" id="1330018"/>
    <lineage>
        <taxon>Eukaryota</taxon>
        <taxon>Fungi</taxon>
        <taxon>Dikarya</taxon>
        <taxon>Basidiomycota</taxon>
        <taxon>Agaricomycotina</taxon>
        <taxon>Dacrymycetes</taxon>
        <taxon>Dacrymycetales</taxon>
        <taxon>Dacrymycetaceae</taxon>
        <taxon>Calocera</taxon>
    </lineage>
</organism>
<gene>
    <name evidence="2" type="ORF">CALVIDRAFT_553381</name>
</gene>
<dbReference type="InterPro" id="IPR036322">
    <property type="entry name" value="WD40_repeat_dom_sf"/>
</dbReference>
<feature type="region of interest" description="Disordered" evidence="1">
    <location>
        <begin position="26"/>
        <end position="91"/>
    </location>
</feature>
<dbReference type="Proteomes" id="UP000076738">
    <property type="component" value="Unassembled WGS sequence"/>
</dbReference>
<dbReference type="SUPFAM" id="SSF50978">
    <property type="entry name" value="WD40 repeat-like"/>
    <property type="match status" value="1"/>
</dbReference>
<reference evidence="2 3" key="1">
    <citation type="journal article" date="2016" name="Mol. Biol. Evol.">
        <title>Comparative Genomics of Early-Diverging Mushroom-Forming Fungi Provides Insights into the Origins of Lignocellulose Decay Capabilities.</title>
        <authorList>
            <person name="Nagy L.G."/>
            <person name="Riley R."/>
            <person name="Tritt A."/>
            <person name="Adam C."/>
            <person name="Daum C."/>
            <person name="Floudas D."/>
            <person name="Sun H."/>
            <person name="Yadav J.S."/>
            <person name="Pangilinan J."/>
            <person name="Larsson K.H."/>
            <person name="Matsuura K."/>
            <person name="Barry K."/>
            <person name="Labutti K."/>
            <person name="Kuo R."/>
            <person name="Ohm R.A."/>
            <person name="Bhattacharya S.S."/>
            <person name="Shirouzu T."/>
            <person name="Yoshinaga Y."/>
            <person name="Martin F.M."/>
            <person name="Grigoriev I.V."/>
            <person name="Hibbett D.S."/>
        </authorList>
    </citation>
    <scope>NUCLEOTIDE SEQUENCE [LARGE SCALE GENOMIC DNA]</scope>
    <source>
        <strain evidence="2 3">TUFC12733</strain>
    </source>
</reference>
<dbReference type="OrthoDB" id="548949at2759"/>